<dbReference type="EMBL" id="LAZR01000498">
    <property type="protein sequence ID" value="KKN66516.1"/>
    <property type="molecule type" value="Genomic_DNA"/>
</dbReference>
<accession>A0A0F9UZ58</accession>
<evidence type="ECO:0000313" key="1">
    <source>
        <dbReference type="EMBL" id="KKN66516.1"/>
    </source>
</evidence>
<protein>
    <recommendedName>
        <fullName evidence="2">Ribbon-helix-helix protein CopG domain-containing protein</fullName>
    </recommendedName>
</protein>
<evidence type="ECO:0008006" key="2">
    <source>
        <dbReference type="Google" id="ProtNLM"/>
    </source>
</evidence>
<dbReference type="AlphaFoldDB" id="A0A0F9UZ58"/>
<comment type="caution">
    <text evidence="1">The sequence shown here is derived from an EMBL/GenBank/DDBJ whole genome shotgun (WGS) entry which is preliminary data.</text>
</comment>
<proteinExistence type="predicted"/>
<reference evidence="1" key="1">
    <citation type="journal article" date="2015" name="Nature">
        <title>Complex archaea that bridge the gap between prokaryotes and eukaryotes.</title>
        <authorList>
            <person name="Spang A."/>
            <person name="Saw J.H."/>
            <person name="Jorgensen S.L."/>
            <person name="Zaremba-Niedzwiedzka K."/>
            <person name="Martijn J."/>
            <person name="Lind A.E."/>
            <person name="van Eijk R."/>
            <person name="Schleper C."/>
            <person name="Guy L."/>
            <person name="Ettema T.J."/>
        </authorList>
    </citation>
    <scope>NUCLEOTIDE SEQUENCE</scope>
</reference>
<gene>
    <name evidence="1" type="ORF">LCGC14_0470500</name>
</gene>
<organism evidence="1">
    <name type="scientific">marine sediment metagenome</name>
    <dbReference type="NCBI Taxonomy" id="412755"/>
    <lineage>
        <taxon>unclassified sequences</taxon>
        <taxon>metagenomes</taxon>
        <taxon>ecological metagenomes</taxon>
    </lineage>
</organism>
<name>A0A0F9UZ58_9ZZZZ</name>
<sequence length="64" mass="7258">MSTTENLDALIAVRVSKKSRKAFQRKADRYPGTSSDVLREIIEAFVDDRITITPDPKKESLYVS</sequence>